<keyword evidence="3" id="KW-1185">Reference proteome</keyword>
<feature type="region of interest" description="Disordered" evidence="1">
    <location>
        <begin position="1"/>
        <end position="67"/>
    </location>
</feature>
<feature type="compositionally biased region" description="Basic and acidic residues" evidence="1">
    <location>
        <begin position="499"/>
        <end position="510"/>
    </location>
</feature>
<dbReference type="GO" id="GO:0033167">
    <property type="term" value="C:ARC complex"/>
    <property type="evidence" value="ECO:0007669"/>
    <property type="project" value="InterPro"/>
</dbReference>
<comment type="caution">
    <text evidence="2">The sequence shown here is derived from an EMBL/GenBank/DDBJ whole genome shotgun (WGS) entry which is preliminary data.</text>
</comment>
<protein>
    <recommendedName>
        <fullName evidence="4">Argonaute complex, subunit Arb1</fullName>
    </recommendedName>
</protein>
<feature type="compositionally biased region" description="Polar residues" evidence="1">
    <location>
        <begin position="486"/>
        <end position="498"/>
    </location>
</feature>
<dbReference type="EMBL" id="JAPQKS010000002">
    <property type="protein sequence ID" value="KAJ5246287.1"/>
    <property type="molecule type" value="Genomic_DNA"/>
</dbReference>
<dbReference type="InterPro" id="IPR018606">
    <property type="entry name" value="Arb1"/>
</dbReference>
<dbReference type="GeneID" id="83197870"/>
<name>A0A9W9PHI1_9EURO</name>
<organism evidence="2 3">
    <name type="scientific">Penicillium chermesinum</name>
    <dbReference type="NCBI Taxonomy" id="63820"/>
    <lineage>
        <taxon>Eukaryota</taxon>
        <taxon>Fungi</taxon>
        <taxon>Dikarya</taxon>
        <taxon>Ascomycota</taxon>
        <taxon>Pezizomycotina</taxon>
        <taxon>Eurotiomycetes</taxon>
        <taxon>Eurotiomycetidae</taxon>
        <taxon>Eurotiales</taxon>
        <taxon>Aspergillaceae</taxon>
        <taxon>Penicillium</taxon>
    </lineage>
</organism>
<dbReference type="AlphaFoldDB" id="A0A9W9PHI1"/>
<sequence length="517" mass="59092">MEPADPTKTISGDLPFRLAGTTKQNSGYSNLKGDDKAFKEQDNNDTPEAAFQPKISAKPSEPASQAEEHTMQQIVDNLKRRKYKGPKTKRGRGRPTGFEKWNCDGPLTVDEFREDRYLYEPSRPFMLRIEEALIRFDRFRRMEPERRNIFHKYLSYGGIATGHNYGGGLSNQDMKTLTEEEAMRARTQLGIHKEREGMEINFNKVARGFLGSFFGQFFSPSKQSEIDLGTVTIHNFLTYLLFHDVCPEYKEDILQARETCNLASKELWKNLKLLSRSPGAFNKACSFLFGGYHFDIRNDSSDWSLLKYGITFGAAYEVYERFKGALEEDDPNLTVIPIRDIDGFEIVSIEEAAPHVLVNYEKHAAGHTPVGIVHAKSFRDPSKAEIDLSPQEQWDWDHGKAPSYSFTFLLETDLLQFCSPGLKIITKVMELSCGLHFFDQMIAIYPTFYECLHNDMMLHWKTPKKIAQPLQPSREASVFNEIVSGSPETPSQPKSEQGGQKKVDTKHYEDSDTDFDY</sequence>
<accession>A0A9W9PHI1</accession>
<proteinExistence type="predicted"/>
<reference evidence="2" key="1">
    <citation type="submission" date="2022-11" db="EMBL/GenBank/DDBJ databases">
        <authorList>
            <person name="Petersen C."/>
        </authorList>
    </citation>
    <scope>NUCLEOTIDE SEQUENCE</scope>
    <source>
        <strain evidence="2">IBT 19713</strain>
    </source>
</reference>
<dbReference type="GO" id="GO:0031047">
    <property type="term" value="P:regulatory ncRNA-mediated gene silencing"/>
    <property type="evidence" value="ECO:0007669"/>
    <property type="project" value="InterPro"/>
</dbReference>
<evidence type="ECO:0000313" key="3">
    <source>
        <dbReference type="Proteomes" id="UP001150941"/>
    </source>
</evidence>
<feature type="compositionally biased region" description="Basic and acidic residues" evidence="1">
    <location>
        <begin position="32"/>
        <end position="42"/>
    </location>
</feature>
<reference evidence="2" key="2">
    <citation type="journal article" date="2023" name="IMA Fungus">
        <title>Comparative genomic study of the Penicillium genus elucidates a diverse pangenome and 15 lateral gene transfer events.</title>
        <authorList>
            <person name="Petersen C."/>
            <person name="Sorensen T."/>
            <person name="Nielsen M.R."/>
            <person name="Sondergaard T.E."/>
            <person name="Sorensen J.L."/>
            <person name="Fitzpatrick D.A."/>
            <person name="Frisvad J.C."/>
            <person name="Nielsen K.L."/>
        </authorList>
    </citation>
    <scope>NUCLEOTIDE SEQUENCE</scope>
    <source>
        <strain evidence="2">IBT 19713</strain>
    </source>
</reference>
<dbReference type="RefSeq" id="XP_058333708.1">
    <property type="nucleotide sequence ID" value="XM_058470567.1"/>
</dbReference>
<evidence type="ECO:0000313" key="2">
    <source>
        <dbReference type="EMBL" id="KAJ5246287.1"/>
    </source>
</evidence>
<feature type="region of interest" description="Disordered" evidence="1">
    <location>
        <begin position="478"/>
        <end position="517"/>
    </location>
</feature>
<evidence type="ECO:0000256" key="1">
    <source>
        <dbReference type="SAM" id="MobiDB-lite"/>
    </source>
</evidence>
<dbReference type="Pfam" id="PF09692">
    <property type="entry name" value="Arb1"/>
    <property type="match status" value="1"/>
</dbReference>
<dbReference type="OrthoDB" id="435402at2759"/>
<gene>
    <name evidence="2" type="ORF">N7468_001270</name>
</gene>
<evidence type="ECO:0008006" key="4">
    <source>
        <dbReference type="Google" id="ProtNLM"/>
    </source>
</evidence>
<dbReference type="Proteomes" id="UP001150941">
    <property type="component" value="Unassembled WGS sequence"/>
</dbReference>